<protein>
    <submittedName>
        <fullName evidence="2">Uncharacterized protein</fullName>
    </submittedName>
</protein>
<comment type="caution">
    <text evidence="2">The sequence shown here is derived from an EMBL/GenBank/DDBJ whole genome shotgun (WGS) entry which is preliminary data.</text>
</comment>
<name>I0LA20_9ACTN</name>
<gene>
    <name evidence="2" type="ORF">MILUP08_45551</name>
</gene>
<keyword evidence="3" id="KW-1185">Reference proteome</keyword>
<proteinExistence type="predicted"/>
<dbReference type="AlphaFoldDB" id="I0LA20"/>
<feature type="region of interest" description="Disordered" evidence="1">
    <location>
        <begin position="1"/>
        <end position="50"/>
    </location>
</feature>
<dbReference type="Proteomes" id="UP000003448">
    <property type="component" value="Unassembled WGS sequence"/>
</dbReference>
<sequence length="70" mass="8031">MRAVPGHQRLTRSRANKWPPFGRARRRHVSRTGTSVEWEGSAPDRGPGTLPAWFRPPSCTRERFRCVTVC</sequence>
<evidence type="ECO:0000313" key="3">
    <source>
        <dbReference type="Proteomes" id="UP000003448"/>
    </source>
</evidence>
<organism evidence="2 3">
    <name type="scientific">Micromonospora lupini str. Lupac 08</name>
    <dbReference type="NCBI Taxonomy" id="1150864"/>
    <lineage>
        <taxon>Bacteria</taxon>
        <taxon>Bacillati</taxon>
        <taxon>Actinomycetota</taxon>
        <taxon>Actinomycetes</taxon>
        <taxon>Micromonosporales</taxon>
        <taxon>Micromonosporaceae</taxon>
        <taxon>Micromonospora</taxon>
    </lineage>
</organism>
<dbReference type="EMBL" id="CAIE01000039">
    <property type="protein sequence ID" value="CCH20667.1"/>
    <property type="molecule type" value="Genomic_DNA"/>
</dbReference>
<accession>I0LA20</accession>
<evidence type="ECO:0000256" key="1">
    <source>
        <dbReference type="SAM" id="MobiDB-lite"/>
    </source>
</evidence>
<reference evidence="3" key="1">
    <citation type="journal article" date="2012" name="J. Bacteriol.">
        <title>Genome Sequence of Micromonospora lupini Lupac 08, Isolated from Root Nodules of Lupinus angustifolius.</title>
        <authorList>
            <person name="Alonso-Vega P."/>
            <person name="Normand P."/>
            <person name="Bacigalupe R."/>
            <person name="Pujic P."/>
            <person name="Lajus A."/>
            <person name="Vallenet D."/>
            <person name="Carro L."/>
            <person name="Coll P."/>
            <person name="Trujillo M.E."/>
        </authorList>
    </citation>
    <scope>NUCLEOTIDE SEQUENCE [LARGE SCALE GENOMIC DNA]</scope>
    <source>
        <strain evidence="3">Lupac 08</strain>
    </source>
</reference>
<dbReference type="STRING" id="1150864.MILUP08_45551"/>
<evidence type="ECO:0000313" key="2">
    <source>
        <dbReference type="EMBL" id="CCH20667.1"/>
    </source>
</evidence>